<keyword evidence="4" id="KW-1185">Reference proteome</keyword>
<dbReference type="GO" id="GO:0016301">
    <property type="term" value="F:kinase activity"/>
    <property type="evidence" value="ECO:0007669"/>
    <property type="project" value="UniProtKB-KW"/>
</dbReference>
<feature type="region of interest" description="Disordered" evidence="1">
    <location>
        <begin position="1"/>
        <end position="26"/>
    </location>
</feature>
<proteinExistence type="predicted"/>
<name>A0A210PYP2_MIZYE</name>
<dbReference type="SMART" id="SM00315">
    <property type="entry name" value="RGS"/>
    <property type="match status" value="2"/>
</dbReference>
<accession>A0A210PYP2</accession>
<feature type="region of interest" description="Disordered" evidence="1">
    <location>
        <begin position="265"/>
        <end position="294"/>
    </location>
</feature>
<keyword evidence="3" id="KW-0418">Kinase</keyword>
<dbReference type="PANTHER" id="PTHR13155">
    <property type="entry name" value="A-KINASE ANCHOR PROTEINS"/>
    <property type="match status" value="1"/>
</dbReference>
<dbReference type="CDD" id="cd08721">
    <property type="entry name" value="RGS_AKAP2_2"/>
    <property type="match status" value="1"/>
</dbReference>
<dbReference type="SUPFAM" id="SSF48097">
    <property type="entry name" value="Regulator of G-protein signaling, RGS"/>
    <property type="match status" value="2"/>
</dbReference>
<dbReference type="InterPro" id="IPR016137">
    <property type="entry name" value="RGS"/>
</dbReference>
<dbReference type="Gene3D" id="1.10.167.10">
    <property type="entry name" value="Regulator of G-protein Signalling 4, domain 2"/>
    <property type="match status" value="2"/>
</dbReference>
<evidence type="ECO:0000259" key="2">
    <source>
        <dbReference type="PROSITE" id="PS50132"/>
    </source>
</evidence>
<dbReference type="Proteomes" id="UP000242188">
    <property type="component" value="Unassembled WGS sequence"/>
</dbReference>
<dbReference type="InterPro" id="IPR052246">
    <property type="entry name" value="Cell_Polariz_PKAAnc"/>
</dbReference>
<feature type="domain" description="RGS" evidence="2">
    <location>
        <begin position="21"/>
        <end position="111"/>
    </location>
</feature>
<protein>
    <submittedName>
        <fullName evidence="3">A-kinase anchor protein 10, mitochondrial</fullName>
    </submittedName>
</protein>
<dbReference type="GO" id="GO:0005886">
    <property type="term" value="C:plasma membrane"/>
    <property type="evidence" value="ECO:0007669"/>
    <property type="project" value="TreeGrafter"/>
</dbReference>
<dbReference type="InterPro" id="IPR036305">
    <property type="entry name" value="RGS_sf"/>
</dbReference>
<dbReference type="FunFam" id="1.10.167.10:FF:000005">
    <property type="entry name" value="Putative A-kinase anchor protein 10 mitochondrial"/>
    <property type="match status" value="1"/>
</dbReference>
<dbReference type="AlphaFoldDB" id="A0A210PYP2"/>
<dbReference type="OrthoDB" id="5584247at2759"/>
<feature type="domain" description="RGS" evidence="2">
    <location>
        <begin position="125"/>
        <end position="251"/>
    </location>
</feature>
<evidence type="ECO:0000256" key="1">
    <source>
        <dbReference type="SAM" id="MobiDB-lite"/>
    </source>
</evidence>
<keyword evidence="3" id="KW-0808">Transferase</keyword>
<dbReference type="STRING" id="6573.A0A210PYP2"/>
<comment type="caution">
    <text evidence="3">The sequence shown here is derived from an EMBL/GenBank/DDBJ whole genome shotgun (WGS) entry which is preliminary data.</text>
</comment>
<dbReference type="EMBL" id="NEDP02005380">
    <property type="protein sequence ID" value="OWF41602.1"/>
    <property type="molecule type" value="Genomic_DNA"/>
</dbReference>
<dbReference type="GO" id="GO:0008104">
    <property type="term" value="P:intracellular protein localization"/>
    <property type="evidence" value="ECO:0007669"/>
    <property type="project" value="TreeGrafter"/>
</dbReference>
<evidence type="ECO:0000313" key="4">
    <source>
        <dbReference type="Proteomes" id="UP000242188"/>
    </source>
</evidence>
<organism evidence="3 4">
    <name type="scientific">Mizuhopecten yessoensis</name>
    <name type="common">Japanese scallop</name>
    <name type="synonym">Patinopecten yessoensis</name>
    <dbReference type="NCBI Taxonomy" id="6573"/>
    <lineage>
        <taxon>Eukaryota</taxon>
        <taxon>Metazoa</taxon>
        <taxon>Spiralia</taxon>
        <taxon>Lophotrochozoa</taxon>
        <taxon>Mollusca</taxon>
        <taxon>Bivalvia</taxon>
        <taxon>Autobranchia</taxon>
        <taxon>Pteriomorphia</taxon>
        <taxon>Pectinida</taxon>
        <taxon>Pectinoidea</taxon>
        <taxon>Pectinidae</taxon>
        <taxon>Mizuhopecten</taxon>
    </lineage>
</organism>
<dbReference type="Pfam" id="PF00615">
    <property type="entry name" value="RGS"/>
    <property type="match status" value="2"/>
</dbReference>
<dbReference type="GO" id="GO:0005739">
    <property type="term" value="C:mitochondrion"/>
    <property type="evidence" value="ECO:0007669"/>
    <property type="project" value="TreeGrafter"/>
</dbReference>
<sequence>MDKQDSSTVISRSSSQEDGERKMKRGVSVEDIAEKLKRSIERDAVKIFQKYLSHDATDPIGAPDRLRNETIHKICREDGQVDPQCFSSCQDFVFKKMEKEFYQDFVVSEYYYMHQINLLTSTQVHLADVLYNEGALFYFMEYLEQEGGSHFLQFLLATDNFQQHLMSCGGQYDGMEAQRDAMVLYDKYFSLQATDPLGFDDKKRFEIEENICREEGPLPECFAKPRDIVLKTIEKAYFKAYLQSDVYYKYLSELVSTVETANYPPRQRKRTASDASSEHSSHSAGSESRSSKNTYLATDTSHLRHSMNKLDTAMNLDPGLLNPDLLWKRHSPKMSLGKVDTLGEFVSEFDPNPDQEKVKASGLFKRKKAKEKEQEDMALKIAQMIINDVTSVTQTIGALKNPQQDRDDGS</sequence>
<dbReference type="InterPro" id="IPR044926">
    <property type="entry name" value="RGS_subdomain_2"/>
</dbReference>
<evidence type="ECO:0000313" key="3">
    <source>
        <dbReference type="EMBL" id="OWF41602.1"/>
    </source>
</evidence>
<feature type="compositionally biased region" description="Polar residues" evidence="1">
    <location>
        <begin position="1"/>
        <end position="16"/>
    </location>
</feature>
<dbReference type="PANTHER" id="PTHR13155:SF1">
    <property type="entry name" value="A-KINASE ANCHOR PROTEIN 10, MITOCHONDRIAL"/>
    <property type="match status" value="1"/>
</dbReference>
<dbReference type="PROSITE" id="PS50132">
    <property type="entry name" value="RGS"/>
    <property type="match status" value="2"/>
</dbReference>
<gene>
    <name evidence="3" type="ORF">KP79_PYT16383</name>
</gene>
<reference evidence="3 4" key="1">
    <citation type="journal article" date="2017" name="Nat. Ecol. Evol.">
        <title>Scallop genome provides insights into evolution of bilaterian karyotype and development.</title>
        <authorList>
            <person name="Wang S."/>
            <person name="Zhang J."/>
            <person name="Jiao W."/>
            <person name="Li J."/>
            <person name="Xun X."/>
            <person name="Sun Y."/>
            <person name="Guo X."/>
            <person name="Huan P."/>
            <person name="Dong B."/>
            <person name="Zhang L."/>
            <person name="Hu X."/>
            <person name="Sun X."/>
            <person name="Wang J."/>
            <person name="Zhao C."/>
            <person name="Wang Y."/>
            <person name="Wang D."/>
            <person name="Huang X."/>
            <person name="Wang R."/>
            <person name="Lv J."/>
            <person name="Li Y."/>
            <person name="Zhang Z."/>
            <person name="Liu B."/>
            <person name="Lu W."/>
            <person name="Hui Y."/>
            <person name="Liang J."/>
            <person name="Zhou Z."/>
            <person name="Hou R."/>
            <person name="Li X."/>
            <person name="Liu Y."/>
            <person name="Li H."/>
            <person name="Ning X."/>
            <person name="Lin Y."/>
            <person name="Zhao L."/>
            <person name="Xing Q."/>
            <person name="Dou J."/>
            <person name="Li Y."/>
            <person name="Mao J."/>
            <person name="Guo H."/>
            <person name="Dou H."/>
            <person name="Li T."/>
            <person name="Mu C."/>
            <person name="Jiang W."/>
            <person name="Fu Q."/>
            <person name="Fu X."/>
            <person name="Miao Y."/>
            <person name="Liu J."/>
            <person name="Yu Q."/>
            <person name="Li R."/>
            <person name="Liao H."/>
            <person name="Li X."/>
            <person name="Kong Y."/>
            <person name="Jiang Z."/>
            <person name="Chourrout D."/>
            <person name="Li R."/>
            <person name="Bao Z."/>
        </authorList>
    </citation>
    <scope>NUCLEOTIDE SEQUENCE [LARGE SCALE GENOMIC DNA]</scope>
    <source>
        <strain evidence="3 4">PY_sf001</strain>
    </source>
</reference>